<evidence type="ECO:0000313" key="4">
    <source>
        <dbReference type="EMBL" id="MFC3764529.1"/>
    </source>
</evidence>
<feature type="transmembrane region" description="Helical" evidence="3">
    <location>
        <begin position="26"/>
        <end position="48"/>
    </location>
</feature>
<dbReference type="NCBIfam" id="TIGR01076">
    <property type="entry name" value="sortase_fam"/>
    <property type="match status" value="1"/>
</dbReference>
<name>A0ABV7YKP8_9ACTN</name>
<feature type="region of interest" description="Disordered" evidence="2">
    <location>
        <begin position="67"/>
        <end position="92"/>
    </location>
</feature>
<dbReference type="InterPro" id="IPR005754">
    <property type="entry name" value="Sortase"/>
</dbReference>
<dbReference type="InterPro" id="IPR023365">
    <property type="entry name" value="Sortase_dom-sf"/>
</dbReference>
<keyword evidence="1" id="KW-0378">Hydrolase</keyword>
<sequence>MKCYFRLTSDFEEWLWTSALKRDISFALRVAAEVCLTLGVLVALFVGYELLWTSHVTGEAQREAASSLQRAWIPPPPSTPSTPSSKGVPADPAPKLGEPFAMLRIPRLGDAWQWAVYEGVRRDDLRKGPGHYPDTARPGQVGNVVIAGHRTTNGEPFAHLDRLRNGDQLVLETASRRVVYRVDAAEIVPPTRISVLLPVPNKPGAKPTQAHLTLVTCHPRWGSTSRLITYTTLVSSTPRRLPGKV</sequence>
<comment type="caution">
    <text evidence="4">The sequence shown here is derived from an EMBL/GenBank/DDBJ whole genome shotgun (WGS) entry which is preliminary data.</text>
</comment>
<dbReference type="Proteomes" id="UP001595699">
    <property type="component" value="Unassembled WGS sequence"/>
</dbReference>
<dbReference type="SUPFAM" id="SSF63817">
    <property type="entry name" value="Sortase"/>
    <property type="match status" value="1"/>
</dbReference>
<evidence type="ECO:0000313" key="5">
    <source>
        <dbReference type="Proteomes" id="UP001595699"/>
    </source>
</evidence>
<dbReference type="InterPro" id="IPR042003">
    <property type="entry name" value="Sortase_E"/>
</dbReference>
<keyword evidence="3" id="KW-0472">Membrane</keyword>
<accession>A0ABV7YKP8</accession>
<dbReference type="InterPro" id="IPR053465">
    <property type="entry name" value="Sortase_Class_E"/>
</dbReference>
<dbReference type="RefSeq" id="WP_307782630.1">
    <property type="nucleotide sequence ID" value="NZ_JAFBCM010000001.1"/>
</dbReference>
<keyword evidence="3" id="KW-1133">Transmembrane helix</keyword>
<dbReference type="CDD" id="cd05830">
    <property type="entry name" value="Sortase_E"/>
    <property type="match status" value="1"/>
</dbReference>
<protein>
    <submittedName>
        <fullName evidence="4">Class E sortase</fullName>
    </submittedName>
</protein>
<gene>
    <name evidence="4" type="ORF">ACFOUW_27075</name>
</gene>
<keyword evidence="5" id="KW-1185">Reference proteome</keyword>
<dbReference type="Pfam" id="PF04203">
    <property type="entry name" value="Sortase"/>
    <property type="match status" value="1"/>
</dbReference>
<dbReference type="EMBL" id="JBHRZH010000027">
    <property type="protein sequence ID" value="MFC3764529.1"/>
    <property type="molecule type" value="Genomic_DNA"/>
</dbReference>
<reference evidence="5" key="1">
    <citation type="journal article" date="2019" name="Int. J. Syst. Evol. Microbiol.">
        <title>The Global Catalogue of Microorganisms (GCM) 10K type strain sequencing project: providing services to taxonomists for standard genome sequencing and annotation.</title>
        <authorList>
            <consortium name="The Broad Institute Genomics Platform"/>
            <consortium name="The Broad Institute Genome Sequencing Center for Infectious Disease"/>
            <person name="Wu L."/>
            <person name="Ma J."/>
        </authorList>
    </citation>
    <scope>NUCLEOTIDE SEQUENCE [LARGE SCALE GENOMIC DNA]</scope>
    <source>
        <strain evidence="5">CGMCC 4.7241</strain>
    </source>
</reference>
<organism evidence="4 5">
    <name type="scientific">Tenggerimyces flavus</name>
    <dbReference type="NCBI Taxonomy" id="1708749"/>
    <lineage>
        <taxon>Bacteria</taxon>
        <taxon>Bacillati</taxon>
        <taxon>Actinomycetota</taxon>
        <taxon>Actinomycetes</taxon>
        <taxon>Propionibacteriales</taxon>
        <taxon>Nocardioidaceae</taxon>
        <taxon>Tenggerimyces</taxon>
    </lineage>
</organism>
<dbReference type="Gene3D" id="2.40.260.10">
    <property type="entry name" value="Sortase"/>
    <property type="match status" value="1"/>
</dbReference>
<evidence type="ECO:0000256" key="2">
    <source>
        <dbReference type="SAM" id="MobiDB-lite"/>
    </source>
</evidence>
<proteinExistence type="predicted"/>
<evidence type="ECO:0000256" key="1">
    <source>
        <dbReference type="ARBA" id="ARBA00022801"/>
    </source>
</evidence>
<dbReference type="NCBIfam" id="NF033747">
    <property type="entry name" value="class_E_sortase"/>
    <property type="match status" value="1"/>
</dbReference>
<keyword evidence="3" id="KW-0812">Transmembrane</keyword>
<evidence type="ECO:0000256" key="3">
    <source>
        <dbReference type="SAM" id="Phobius"/>
    </source>
</evidence>